<sequence>MIISSMTKNGSILALFALLTTGAVGVIHSLTADNIAEQERKQLSLQLQDVLAADFYDNTLYQDCAIIDDPLLGDHPQTIYRARKDGQPIALVMRHVTPKGYSGDIELLTAVFANGEVAGVRVTKHEETPGLGDKVEIKKSLWITSFKGQTLLSENDDRWAVKKDGGSFDQFTGATITPRAVVGSVKHAVLFSKNNFDAVFSADNVCQVGEP</sequence>
<dbReference type="Proteomes" id="UP000886188">
    <property type="component" value="Unassembled WGS sequence"/>
</dbReference>
<dbReference type="PANTHER" id="PTHR36118:SF1">
    <property type="entry name" value="ION-TRANSLOCATING OXIDOREDUCTASE COMPLEX SUBUNIT G"/>
    <property type="match status" value="1"/>
</dbReference>
<keyword evidence="6" id="KW-1278">Translocase</keyword>
<dbReference type="EMBL" id="DRGM01000061">
    <property type="protein sequence ID" value="HEA15932.1"/>
    <property type="molecule type" value="Genomic_DNA"/>
</dbReference>
<keyword evidence="6" id="KW-1003">Cell membrane</keyword>
<keyword evidence="1 6" id="KW-0813">Transport</keyword>
<feature type="domain" description="FMN-binding" evidence="7">
    <location>
        <begin position="100"/>
        <end position="192"/>
    </location>
</feature>
<dbReference type="HAMAP" id="MF_00479">
    <property type="entry name" value="RsxG_RnfG"/>
    <property type="match status" value="1"/>
</dbReference>
<comment type="cofactor">
    <cofactor evidence="6">
        <name>FMN</name>
        <dbReference type="ChEBI" id="CHEBI:58210"/>
    </cofactor>
</comment>
<gene>
    <name evidence="8" type="primary">rsxG</name>
    <name evidence="6" type="synonym">rnfG</name>
    <name evidence="8" type="ORF">ENH88_05690</name>
</gene>
<organism evidence="8">
    <name type="scientific">Pseudoalteromonas prydzensis</name>
    <dbReference type="NCBI Taxonomy" id="182141"/>
    <lineage>
        <taxon>Bacteria</taxon>
        <taxon>Pseudomonadati</taxon>
        <taxon>Pseudomonadota</taxon>
        <taxon>Gammaproteobacteria</taxon>
        <taxon>Alteromonadales</taxon>
        <taxon>Pseudoalteromonadaceae</taxon>
        <taxon>Pseudoalteromonas</taxon>
    </lineage>
</organism>
<dbReference type="PIRSF" id="PIRSF006091">
    <property type="entry name" value="E_trnsport_RnfG"/>
    <property type="match status" value="1"/>
</dbReference>
<evidence type="ECO:0000256" key="1">
    <source>
        <dbReference type="ARBA" id="ARBA00022448"/>
    </source>
</evidence>
<dbReference type="NCBIfam" id="NF002519">
    <property type="entry name" value="PRK01908.1"/>
    <property type="match status" value="1"/>
</dbReference>
<accession>A0A7V1CX36</accession>
<dbReference type="GO" id="GO:0009055">
    <property type="term" value="F:electron transfer activity"/>
    <property type="evidence" value="ECO:0007669"/>
    <property type="project" value="InterPro"/>
</dbReference>
<dbReference type="AlphaFoldDB" id="A0A7V1CX36"/>
<comment type="similarity">
    <text evidence="6">Belongs to the RnfG family.</text>
</comment>
<keyword evidence="5 6" id="KW-0249">Electron transport</keyword>
<dbReference type="GO" id="GO:0005886">
    <property type="term" value="C:plasma membrane"/>
    <property type="evidence" value="ECO:0007669"/>
    <property type="project" value="UniProtKB-SubCell"/>
</dbReference>
<evidence type="ECO:0000256" key="4">
    <source>
        <dbReference type="ARBA" id="ARBA00022643"/>
    </source>
</evidence>
<keyword evidence="4 6" id="KW-0288">FMN</keyword>
<dbReference type="NCBIfam" id="TIGR01947">
    <property type="entry name" value="rnfG"/>
    <property type="match status" value="1"/>
</dbReference>
<feature type="modified residue" description="FMN phosphoryl threonine" evidence="6">
    <location>
        <position position="175"/>
    </location>
</feature>
<dbReference type="RefSeq" id="WP_304180545.1">
    <property type="nucleotide sequence ID" value="NZ_DRGM01000061.1"/>
</dbReference>
<evidence type="ECO:0000256" key="3">
    <source>
        <dbReference type="ARBA" id="ARBA00022630"/>
    </source>
</evidence>
<comment type="caution">
    <text evidence="8">The sequence shown here is derived from an EMBL/GenBank/DDBJ whole genome shotgun (WGS) entry which is preliminary data.</text>
</comment>
<evidence type="ECO:0000256" key="6">
    <source>
        <dbReference type="HAMAP-Rule" id="MF_00479"/>
    </source>
</evidence>
<keyword evidence="6" id="KW-1133">Transmembrane helix</keyword>
<dbReference type="InterPro" id="IPR007329">
    <property type="entry name" value="FMN-bd"/>
</dbReference>
<keyword evidence="6" id="KW-0472">Membrane</keyword>
<evidence type="ECO:0000313" key="8">
    <source>
        <dbReference type="EMBL" id="HEA15932.1"/>
    </source>
</evidence>
<reference evidence="8" key="1">
    <citation type="journal article" date="2020" name="mSystems">
        <title>Genome- and Community-Level Interaction Insights into Carbon Utilization and Element Cycling Functions of Hydrothermarchaeota in Hydrothermal Sediment.</title>
        <authorList>
            <person name="Zhou Z."/>
            <person name="Liu Y."/>
            <person name="Xu W."/>
            <person name="Pan J."/>
            <person name="Luo Z.H."/>
            <person name="Li M."/>
        </authorList>
    </citation>
    <scope>NUCLEOTIDE SEQUENCE [LARGE SCALE GENOMIC DNA]</scope>
    <source>
        <strain evidence="8">HyVt-346</strain>
    </source>
</reference>
<dbReference type="PANTHER" id="PTHR36118">
    <property type="entry name" value="ION-TRANSLOCATING OXIDOREDUCTASE COMPLEX SUBUNIT G"/>
    <property type="match status" value="1"/>
</dbReference>
<dbReference type="SMART" id="SM00900">
    <property type="entry name" value="FMN_bind"/>
    <property type="match status" value="1"/>
</dbReference>
<dbReference type="GO" id="GO:0010181">
    <property type="term" value="F:FMN binding"/>
    <property type="evidence" value="ECO:0007669"/>
    <property type="project" value="InterPro"/>
</dbReference>
<keyword evidence="6" id="KW-0997">Cell inner membrane</keyword>
<dbReference type="GO" id="GO:0022900">
    <property type="term" value="P:electron transport chain"/>
    <property type="evidence" value="ECO:0007669"/>
    <property type="project" value="UniProtKB-UniRule"/>
</dbReference>
<comment type="subunit">
    <text evidence="6">The complex is composed of six subunits: RnfA, RnfB, RnfC, RnfD, RnfE and RnfG.</text>
</comment>
<proteinExistence type="inferred from homology"/>
<evidence type="ECO:0000259" key="7">
    <source>
        <dbReference type="SMART" id="SM00900"/>
    </source>
</evidence>
<dbReference type="InterPro" id="IPR010209">
    <property type="entry name" value="Ion_transpt_RnfG/RsxG"/>
</dbReference>
<evidence type="ECO:0000256" key="2">
    <source>
        <dbReference type="ARBA" id="ARBA00022553"/>
    </source>
</evidence>
<keyword evidence="2 6" id="KW-0597">Phosphoprotein</keyword>
<protein>
    <recommendedName>
        <fullName evidence="6">Ion-translocating oxidoreductase complex subunit G</fullName>
        <ecNumber evidence="6">7.-.-.-</ecNumber>
    </recommendedName>
    <alternativeName>
        <fullName evidence="6">Rnf electron transport complex subunit G</fullName>
    </alternativeName>
</protein>
<dbReference type="Pfam" id="PF04205">
    <property type="entry name" value="FMN_bind"/>
    <property type="match status" value="1"/>
</dbReference>
<comment type="function">
    <text evidence="6">Part of a membrane-bound complex that couples electron transfer with translocation of ions across the membrane.</text>
</comment>
<comment type="subcellular location">
    <subcellularLocation>
        <location evidence="6">Cell inner membrane</location>
        <topology evidence="6">Single-pass membrane protein</topology>
    </subcellularLocation>
</comment>
<name>A0A7V1CX36_9GAMM</name>
<keyword evidence="6" id="KW-0812">Transmembrane</keyword>
<evidence type="ECO:0000256" key="5">
    <source>
        <dbReference type="ARBA" id="ARBA00022982"/>
    </source>
</evidence>
<dbReference type="EC" id="7.-.-.-" evidence="6"/>
<keyword evidence="3 6" id="KW-0285">Flavoprotein</keyword>